<feature type="compositionally biased region" description="Polar residues" evidence="2">
    <location>
        <begin position="489"/>
        <end position="510"/>
    </location>
</feature>
<dbReference type="InterPro" id="IPR040007">
    <property type="entry name" value="Tho2"/>
</dbReference>
<dbReference type="GO" id="GO:0006406">
    <property type="term" value="P:mRNA export from nucleus"/>
    <property type="evidence" value="ECO:0007669"/>
    <property type="project" value="InterPro"/>
</dbReference>
<dbReference type="GO" id="GO:0000445">
    <property type="term" value="C:THO complex part of transcription export complex"/>
    <property type="evidence" value="ECO:0007669"/>
    <property type="project" value="TreeGrafter"/>
</dbReference>
<feature type="compositionally biased region" description="Basic and acidic residues" evidence="2">
    <location>
        <begin position="475"/>
        <end position="488"/>
    </location>
</feature>
<feature type="domain" description="THO complex subunitTHOC2 C-terminal" evidence="3">
    <location>
        <begin position="148"/>
        <end position="466"/>
    </location>
</feature>
<keyword evidence="5" id="KW-1185">Reference proteome</keyword>
<feature type="region of interest" description="Disordered" evidence="2">
    <location>
        <begin position="474"/>
        <end position="753"/>
    </location>
</feature>
<feature type="compositionally biased region" description="Basic and acidic residues" evidence="2">
    <location>
        <begin position="727"/>
        <end position="737"/>
    </location>
</feature>
<gene>
    <name evidence="4" type="ORF">J437_LFUL005876</name>
</gene>
<dbReference type="EMBL" id="KZ308446">
    <property type="protein sequence ID" value="KAG8229795.1"/>
    <property type="molecule type" value="Genomic_DNA"/>
</dbReference>
<evidence type="ECO:0000313" key="5">
    <source>
        <dbReference type="Proteomes" id="UP000792457"/>
    </source>
</evidence>
<evidence type="ECO:0000256" key="2">
    <source>
        <dbReference type="SAM" id="MobiDB-lite"/>
    </source>
</evidence>
<dbReference type="Pfam" id="PF11262">
    <property type="entry name" value="Tho2"/>
    <property type="match status" value="1"/>
</dbReference>
<feature type="compositionally biased region" description="Gly residues" evidence="2">
    <location>
        <begin position="658"/>
        <end position="671"/>
    </location>
</feature>
<dbReference type="PANTHER" id="PTHR21597:SF0">
    <property type="entry name" value="THO COMPLEX SUBUNIT 2"/>
    <property type="match status" value="1"/>
</dbReference>
<feature type="compositionally biased region" description="Low complexity" evidence="2">
    <location>
        <begin position="688"/>
        <end position="701"/>
    </location>
</feature>
<evidence type="ECO:0000313" key="4">
    <source>
        <dbReference type="EMBL" id="KAG8229795.1"/>
    </source>
</evidence>
<dbReference type="PANTHER" id="PTHR21597">
    <property type="entry name" value="THO2 PROTEIN"/>
    <property type="match status" value="1"/>
</dbReference>
<proteinExistence type="predicted"/>
<dbReference type="AlphaFoldDB" id="A0A8K0K7H5"/>
<dbReference type="OrthoDB" id="29024at2759"/>
<accession>A0A8K0K7H5</accession>
<protein>
    <recommendedName>
        <fullName evidence="3">THO complex subunitTHOC2 C-terminal domain-containing protein</fullName>
    </recommendedName>
</protein>
<comment type="subunit">
    <text evidence="1">Component of the THO subcomplex, which is composed of THOC1, THOC2, THOC3, THOC5, THOC6 and THOC7. The THO subcomplex interacts with DDX39B to form the THO-DDX39B complex which multimerizes into a 28-subunit tetrameric assembly. Component of the transcription/export (TREX) complex at least composed of ALYREF/THOC4, DDX39B, SARNP/CIP29, CHTOP and the THO subcomplex; in the complex interacts with THOC1, THOC3, THOC5, THOC7 and DDX39B. TREX seems to have a dynamic structure involving ATP-dependent remodeling. Interacts with POLDIP3 and ZC3H11A.</text>
</comment>
<dbReference type="Proteomes" id="UP000792457">
    <property type="component" value="Unassembled WGS sequence"/>
</dbReference>
<sequence>MKEALAEQNLAVALCLLMAQQRYCVVYRETENSNLKLVGKLYDQCQDTLVQFGTFLASSLSVEEYTTKLPSIHSMLAEYHIHADVAFFLARPMFTNAINLKFDALRKADPNCKKMTSQQRYQKYVEAAAEIMGPVVESIRPLHPPKVWEDISPQFLVTFWSLTMYDLYVPTESYQKEINKIKNLQAMDKDAAVGGKGKKEQESLDLLILKEIVQKMAGIEAAEEMTSEQLDAMAGGELLKAEEKDSWFLSRSAKSAKNETITQFLQRCIFPRCIFTSTDAVYCAKFVHTIHSLKTANFSTLLCYDRSKKSLFQLFCDITYTVTSCTENEANRYGRFLCAMLETVMKWHGDKSTFEKECANYPGFVTKFRVCNQFSEADDHVGFENYRHVCHKWHYKITKALVVCLDSKDYVQIRNSLIILIKILPHFPVLPKLVQIIEKKIEKVREEEKSQRQDLFILATSYSGLLKAKSSSMIKESDFHQVPEKPSKTQETTVKQEPSGQHATVPKQPTSSEVKQEKEKSSERHSTEKSKEAATKDSKEKKSTSRQADSSGAKSVPSKTSSASTTESKRDSGQTKEKAEKEKSREGYDSKEKASKKEERREESDKERRAKEKKEEKAMREERMYRDDQRFMDRPSKDDRYNVSSSGNMSGGDRYYERGGGGSYGGGGGGGYHHRGEPDDPHDREDISSLSNSSTGSATGGSHRRSSQEPPEVERDLIMASSSKRPKLSEISEKDFTSPDVTDEESGDDVEDLYINTDVSDSESDEDEIAEDDDLVTNVPGHPYVWTAEEQATRERFVFAGDSGMKVQVNEAENILEYFDLFVDDVLCNMIAEQSNIYAKQFLETNPNLKPRSRARKDTMFGEKYKDESITGRIVLDLSDSLLDKGYTIYLDN</sequence>
<reference evidence="4" key="1">
    <citation type="submission" date="2013-04" db="EMBL/GenBank/DDBJ databases">
        <authorList>
            <person name="Qu J."/>
            <person name="Murali S.C."/>
            <person name="Bandaranaike D."/>
            <person name="Bellair M."/>
            <person name="Blankenburg K."/>
            <person name="Chao H."/>
            <person name="Dinh H."/>
            <person name="Doddapaneni H."/>
            <person name="Downs B."/>
            <person name="Dugan-Rocha S."/>
            <person name="Elkadiri S."/>
            <person name="Gnanaolivu R.D."/>
            <person name="Hernandez B."/>
            <person name="Javaid M."/>
            <person name="Jayaseelan J.C."/>
            <person name="Lee S."/>
            <person name="Li M."/>
            <person name="Ming W."/>
            <person name="Munidasa M."/>
            <person name="Muniz J."/>
            <person name="Nguyen L."/>
            <person name="Ongeri F."/>
            <person name="Osuji N."/>
            <person name="Pu L.-L."/>
            <person name="Puazo M."/>
            <person name="Qu C."/>
            <person name="Quiroz J."/>
            <person name="Raj R."/>
            <person name="Weissenberger G."/>
            <person name="Xin Y."/>
            <person name="Zou X."/>
            <person name="Han Y."/>
            <person name="Richards S."/>
            <person name="Worley K."/>
            <person name="Muzny D."/>
            <person name="Gibbs R."/>
        </authorList>
    </citation>
    <scope>NUCLEOTIDE SEQUENCE</scope>
    <source>
        <strain evidence="4">Sampled in the wild</strain>
    </source>
</reference>
<dbReference type="GO" id="GO:0006397">
    <property type="term" value="P:mRNA processing"/>
    <property type="evidence" value="ECO:0007669"/>
    <property type="project" value="InterPro"/>
</dbReference>
<feature type="region of interest" description="Disordered" evidence="2">
    <location>
        <begin position="758"/>
        <end position="777"/>
    </location>
</feature>
<evidence type="ECO:0000256" key="1">
    <source>
        <dbReference type="ARBA" id="ARBA00047033"/>
    </source>
</evidence>
<name>A0A8K0K7H5_LADFU</name>
<feature type="compositionally biased region" description="Basic and acidic residues" evidence="2">
    <location>
        <begin position="674"/>
        <end position="687"/>
    </location>
</feature>
<feature type="compositionally biased region" description="Acidic residues" evidence="2">
    <location>
        <begin position="760"/>
        <end position="775"/>
    </location>
</feature>
<dbReference type="InterPro" id="IPR021418">
    <property type="entry name" value="THO_THOC2_C"/>
</dbReference>
<evidence type="ECO:0000259" key="3">
    <source>
        <dbReference type="Pfam" id="PF11262"/>
    </source>
</evidence>
<organism evidence="4 5">
    <name type="scientific">Ladona fulva</name>
    <name type="common">Scarce chaser dragonfly</name>
    <name type="synonym">Libellula fulva</name>
    <dbReference type="NCBI Taxonomy" id="123851"/>
    <lineage>
        <taxon>Eukaryota</taxon>
        <taxon>Metazoa</taxon>
        <taxon>Ecdysozoa</taxon>
        <taxon>Arthropoda</taxon>
        <taxon>Hexapoda</taxon>
        <taxon>Insecta</taxon>
        <taxon>Pterygota</taxon>
        <taxon>Palaeoptera</taxon>
        <taxon>Odonata</taxon>
        <taxon>Epiprocta</taxon>
        <taxon>Anisoptera</taxon>
        <taxon>Libelluloidea</taxon>
        <taxon>Libellulidae</taxon>
        <taxon>Ladona</taxon>
    </lineage>
</organism>
<feature type="compositionally biased region" description="Basic and acidic residues" evidence="2">
    <location>
        <begin position="567"/>
        <end position="641"/>
    </location>
</feature>
<feature type="compositionally biased region" description="Basic and acidic residues" evidence="2">
    <location>
        <begin position="514"/>
        <end position="543"/>
    </location>
</feature>
<dbReference type="GO" id="GO:0003729">
    <property type="term" value="F:mRNA binding"/>
    <property type="evidence" value="ECO:0007669"/>
    <property type="project" value="TreeGrafter"/>
</dbReference>
<comment type="caution">
    <text evidence="4">The sequence shown here is derived from an EMBL/GenBank/DDBJ whole genome shotgun (WGS) entry which is preliminary data.</text>
</comment>
<reference evidence="4" key="2">
    <citation type="submission" date="2017-10" db="EMBL/GenBank/DDBJ databases">
        <title>Ladona fulva Genome sequencing and assembly.</title>
        <authorList>
            <person name="Murali S."/>
            <person name="Richards S."/>
            <person name="Bandaranaike D."/>
            <person name="Bellair M."/>
            <person name="Blankenburg K."/>
            <person name="Chao H."/>
            <person name="Dinh H."/>
            <person name="Doddapaneni H."/>
            <person name="Dugan-Rocha S."/>
            <person name="Elkadiri S."/>
            <person name="Gnanaolivu R."/>
            <person name="Hernandez B."/>
            <person name="Skinner E."/>
            <person name="Javaid M."/>
            <person name="Lee S."/>
            <person name="Li M."/>
            <person name="Ming W."/>
            <person name="Munidasa M."/>
            <person name="Muniz J."/>
            <person name="Nguyen L."/>
            <person name="Hughes D."/>
            <person name="Osuji N."/>
            <person name="Pu L.-L."/>
            <person name="Puazo M."/>
            <person name="Qu C."/>
            <person name="Quiroz J."/>
            <person name="Raj R."/>
            <person name="Weissenberger G."/>
            <person name="Xin Y."/>
            <person name="Zou X."/>
            <person name="Han Y."/>
            <person name="Worley K."/>
            <person name="Muzny D."/>
            <person name="Gibbs R."/>
        </authorList>
    </citation>
    <scope>NUCLEOTIDE SEQUENCE</scope>
    <source>
        <strain evidence="4">Sampled in the wild</strain>
    </source>
</reference>
<feature type="compositionally biased region" description="Acidic residues" evidence="2">
    <location>
        <begin position="741"/>
        <end position="752"/>
    </location>
</feature>